<dbReference type="Gene3D" id="2.120.10.80">
    <property type="entry name" value="Kelch-type beta propeller"/>
    <property type="match status" value="2"/>
</dbReference>
<dbReference type="SMART" id="SM00612">
    <property type="entry name" value="Kelch"/>
    <property type="match status" value="4"/>
</dbReference>
<dbReference type="GeneID" id="109476518"/>
<dbReference type="PANTHER" id="PTHR24412">
    <property type="entry name" value="KELCH PROTEIN"/>
    <property type="match status" value="1"/>
</dbReference>
<accession>A0A6P4Z8S2</accession>
<name>A0A6P4Z8S2_BRABE</name>
<dbReference type="SUPFAM" id="SSF54695">
    <property type="entry name" value="POZ domain"/>
    <property type="match status" value="1"/>
</dbReference>
<protein>
    <submittedName>
        <fullName evidence="5">Kelch-like protein 24</fullName>
    </submittedName>
</protein>
<evidence type="ECO:0000259" key="3">
    <source>
        <dbReference type="PROSITE" id="PS50097"/>
    </source>
</evidence>
<dbReference type="AlphaFoldDB" id="A0A6P4Z8S2"/>
<gene>
    <name evidence="5" type="primary">LOC109476518</name>
</gene>
<evidence type="ECO:0000313" key="5">
    <source>
        <dbReference type="RefSeq" id="XP_019633058.1"/>
    </source>
</evidence>
<dbReference type="InterPro" id="IPR000210">
    <property type="entry name" value="BTB/POZ_dom"/>
</dbReference>
<dbReference type="KEGG" id="bbel:109476518"/>
<dbReference type="OrthoDB" id="45365at2759"/>
<sequence>MDPDWFFDRLQKLKSEGHLVDVSLCAEGREVPCHRLVLSACSDYFCAMFSGAHSESKMDKIEIGGVDPESLQLLVDFAYTSKFNITPDNVYHQFEAANMLQIKPVEDACEKFLSDNLSSETCLGTWAVAEKVSCIRLSAKAKNCALKDFEDTTATEEFLQLPVDFLKRYISDEGLHVKKEKQVLEVIIRWARHSLEERQPQLKELLKCVSFSCVDQEYLKSIMETGQILAGVPGIEELIKDQPTTSTHPTPRRILQEEILLLGGVTGCGERRRVSSHMYRLDLHFDCEPSNTTLLPQSLHCTEGSAVCVVGNDVILTGGDESLTEAWRYQSSLDSWTKLGSLNTGRCYHGMAALNGEVYAVGGDSDRKDSTSVEVYSMAANSWKETAPLKLAVSHFGIATCGDKIYVFGGMYGMSEETTDALQCYDPNQNEWTFAAVMPKAVSGIRACTVNSKIYLVGGQLESVVCYSPHEDRYEKMADREAPWDHCSASVCGSEIYITGGCCNVNDFFFSTPHGLVQCYDVCSDTMTIGVLEDLPVPLHGHHTVTISKH</sequence>
<dbReference type="InterPro" id="IPR006652">
    <property type="entry name" value="Kelch_1"/>
</dbReference>
<evidence type="ECO:0000256" key="1">
    <source>
        <dbReference type="ARBA" id="ARBA00022441"/>
    </source>
</evidence>
<dbReference type="FunFam" id="1.25.40.420:FF:000001">
    <property type="entry name" value="Kelch-like family member 12"/>
    <property type="match status" value="1"/>
</dbReference>
<dbReference type="RefSeq" id="XP_019633058.1">
    <property type="nucleotide sequence ID" value="XM_019777499.1"/>
</dbReference>
<dbReference type="SMART" id="SM00875">
    <property type="entry name" value="BACK"/>
    <property type="match status" value="1"/>
</dbReference>
<dbReference type="InterPro" id="IPR011705">
    <property type="entry name" value="BACK"/>
</dbReference>
<keyword evidence="1" id="KW-0880">Kelch repeat</keyword>
<reference evidence="5" key="1">
    <citation type="submission" date="2025-08" db="UniProtKB">
        <authorList>
            <consortium name="RefSeq"/>
        </authorList>
    </citation>
    <scope>IDENTIFICATION</scope>
    <source>
        <tissue evidence="5">Gonad</tissue>
    </source>
</reference>
<dbReference type="Gene3D" id="1.25.40.420">
    <property type="match status" value="1"/>
</dbReference>
<dbReference type="PIRSF" id="PIRSF037037">
    <property type="entry name" value="Kelch-like_protein_gigaxonin"/>
    <property type="match status" value="1"/>
</dbReference>
<dbReference type="Pfam" id="PF00651">
    <property type="entry name" value="BTB"/>
    <property type="match status" value="1"/>
</dbReference>
<keyword evidence="2" id="KW-0677">Repeat</keyword>
<dbReference type="SUPFAM" id="SSF117281">
    <property type="entry name" value="Kelch motif"/>
    <property type="match status" value="1"/>
</dbReference>
<dbReference type="PROSITE" id="PS50097">
    <property type="entry name" value="BTB"/>
    <property type="match status" value="1"/>
</dbReference>
<evidence type="ECO:0000256" key="2">
    <source>
        <dbReference type="ARBA" id="ARBA00022737"/>
    </source>
</evidence>
<feature type="domain" description="BTB" evidence="3">
    <location>
        <begin position="20"/>
        <end position="87"/>
    </location>
</feature>
<keyword evidence="4" id="KW-1185">Reference proteome</keyword>
<proteinExistence type="predicted"/>
<dbReference type="Pfam" id="PF24681">
    <property type="entry name" value="Kelch_KLHDC2_KLHL20_DRC7"/>
    <property type="match status" value="1"/>
</dbReference>
<organism evidence="4 5">
    <name type="scientific">Branchiostoma belcheri</name>
    <name type="common">Amphioxus</name>
    <dbReference type="NCBI Taxonomy" id="7741"/>
    <lineage>
        <taxon>Eukaryota</taxon>
        <taxon>Metazoa</taxon>
        <taxon>Chordata</taxon>
        <taxon>Cephalochordata</taxon>
        <taxon>Leptocardii</taxon>
        <taxon>Amphioxiformes</taxon>
        <taxon>Branchiostomatidae</taxon>
        <taxon>Branchiostoma</taxon>
    </lineage>
</organism>
<dbReference type="PANTHER" id="PTHR24412:SF272">
    <property type="entry name" value="KELCH-LIKE PROTEIN DIABLO"/>
    <property type="match status" value="1"/>
</dbReference>
<dbReference type="SMART" id="SM00225">
    <property type="entry name" value="BTB"/>
    <property type="match status" value="1"/>
</dbReference>
<dbReference type="Pfam" id="PF07707">
    <property type="entry name" value="BACK"/>
    <property type="match status" value="1"/>
</dbReference>
<dbReference type="InterPro" id="IPR015915">
    <property type="entry name" value="Kelch-typ_b-propeller"/>
</dbReference>
<dbReference type="InterPro" id="IPR011333">
    <property type="entry name" value="SKP1/BTB/POZ_sf"/>
</dbReference>
<dbReference type="InterPro" id="IPR017096">
    <property type="entry name" value="BTB-kelch_protein"/>
</dbReference>
<dbReference type="Gene3D" id="3.30.710.10">
    <property type="entry name" value="Potassium Channel Kv1.1, Chain A"/>
    <property type="match status" value="1"/>
</dbReference>
<evidence type="ECO:0000313" key="4">
    <source>
        <dbReference type="Proteomes" id="UP000515135"/>
    </source>
</evidence>
<dbReference type="Proteomes" id="UP000515135">
    <property type="component" value="Unplaced"/>
</dbReference>